<reference evidence="1" key="2">
    <citation type="journal article" date="2015" name="Data Brief">
        <title>Shoot transcriptome of the giant reed, Arundo donax.</title>
        <authorList>
            <person name="Barrero R.A."/>
            <person name="Guerrero F.D."/>
            <person name="Moolhuijzen P."/>
            <person name="Goolsby J.A."/>
            <person name="Tidwell J."/>
            <person name="Bellgard S.E."/>
            <person name="Bellgard M.I."/>
        </authorList>
    </citation>
    <scope>NUCLEOTIDE SEQUENCE</scope>
    <source>
        <tissue evidence="1">Shoot tissue taken approximately 20 cm above the soil surface</tissue>
    </source>
</reference>
<reference evidence="1" key="1">
    <citation type="submission" date="2014-09" db="EMBL/GenBank/DDBJ databases">
        <authorList>
            <person name="Magalhaes I.L.F."/>
            <person name="Oliveira U."/>
            <person name="Santos F.R."/>
            <person name="Vidigal T.H.D.A."/>
            <person name="Brescovit A.D."/>
            <person name="Santos A.J."/>
        </authorList>
    </citation>
    <scope>NUCLEOTIDE SEQUENCE</scope>
    <source>
        <tissue evidence="1">Shoot tissue taken approximately 20 cm above the soil surface</tissue>
    </source>
</reference>
<proteinExistence type="predicted"/>
<protein>
    <submittedName>
        <fullName evidence="1">Uncharacterized protein</fullName>
    </submittedName>
</protein>
<accession>A0A0A9HJF0</accession>
<dbReference type="EMBL" id="GBRH01160606">
    <property type="protein sequence ID" value="JAE37290.1"/>
    <property type="molecule type" value="Transcribed_RNA"/>
</dbReference>
<sequence length="21" mass="2483">MTNELCRIKKLYSSSQINIIQ</sequence>
<organism evidence="1">
    <name type="scientific">Arundo donax</name>
    <name type="common">Giant reed</name>
    <name type="synonym">Donax arundinaceus</name>
    <dbReference type="NCBI Taxonomy" id="35708"/>
    <lineage>
        <taxon>Eukaryota</taxon>
        <taxon>Viridiplantae</taxon>
        <taxon>Streptophyta</taxon>
        <taxon>Embryophyta</taxon>
        <taxon>Tracheophyta</taxon>
        <taxon>Spermatophyta</taxon>
        <taxon>Magnoliopsida</taxon>
        <taxon>Liliopsida</taxon>
        <taxon>Poales</taxon>
        <taxon>Poaceae</taxon>
        <taxon>PACMAD clade</taxon>
        <taxon>Arundinoideae</taxon>
        <taxon>Arundineae</taxon>
        <taxon>Arundo</taxon>
    </lineage>
</organism>
<evidence type="ECO:0000313" key="1">
    <source>
        <dbReference type="EMBL" id="JAE37290.1"/>
    </source>
</evidence>
<name>A0A0A9HJF0_ARUDO</name>
<dbReference type="AlphaFoldDB" id="A0A0A9HJF0"/>